<gene>
    <name evidence="1" type="ORF">QFC24_002754</name>
</gene>
<evidence type="ECO:0000313" key="1">
    <source>
        <dbReference type="EMBL" id="KAJ9125969.1"/>
    </source>
</evidence>
<name>A0ACC2XRK2_9TREE</name>
<dbReference type="EMBL" id="JASBWV010000007">
    <property type="protein sequence ID" value="KAJ9125969.1"/>
    <property type="molecule type" value="Genomic_DNA"/>
</dbReference>
<reference evidence="1" key="1">
    <citation type="submission" date="2023-04" db="EMBL/GenBank/DDBJ databases">
        <title>Draft Genome sequencing of Naganishia species isolated from polar environments using Oxford Nanopore Technology.</title>
        <authorList>
            <person name="Leo P."/>
            <person name="Venkateswaran K."/>
        </authorList>
    </citation>
    <scope>NUCLEOTIDE SEQUENCE</scope>
    <source>
        <strain evidence="1">DBVPG 5303</strain>
    </source>
</reference>
<dbReference type="Proteomes" id="UP001234202">
    <property type="component" value="Unassembled WGS sequence"/>
</dbReference>
<keyword evidence="2" id="KW-1185">Reference proteome</keyword>
<protein>
    <submittedName>
        <fullName evidence="1">Uncharacterized protein</fullName>
    </submittedName>
</protein>
<proteinExistence type="predicted"/>
<sequence>MIDIDANHYMASTVTTPQAQGLYYNYHSQFIEPSNSVEERDFAKEAHISSQSSNTQSVYSIDQANKSNKQEDDLHDGSGNGSPDMRKRQRVEYTAAEGDEHLEGINLSSLPAELIHLTLLNLLPAPTAHDTQTLSIDPRPNPTAAAELRRSLVNLSKVNKVFNEQVKPLLWKDVRVENGRGWMGVVEGLVPQSQYSEHHGHLHPPGHAQAPDVSFIENNHSSSPHLAASAHIHDAAHPHASPCIPAEPLPMLLPEEASNSVPLRPNELTFSIAVAPVPEPVACGSCGIDMPQGPVSLSVGNFSAAAEGSRSANALGLGLDTGMSSSGISPALLSPISPAENALAGGIEGPAATCDTCTNSPPQQTRALLESPPLAVGQGLSHRVASPRRPSFTAIRSVPSSAHVHRHMPDTPHSTPLGFATPAAHVAGNSEGPVAPPSTVSSRPIVSIPQRMNPYLPSLLTPPSSRRSSPARWTRASSGSRSRSRSGSQSQMRGRSPSPPPVDNNGGSRGGSRSGLTRAPSGLRRSLSPAGPLVGCGMMRRRMSGSRMRSTSPIDGVACPLPSINDDEVEGKGKGVAPGNKSSLGRRVSVRRGRGTDIGFAGYEHATFTAGIMQRLDALHPDDAEKEDFSMAAPPRLELPEEDYFNYYDRDSGLAPVEDTLQVQELDRALEVEAIHQHEEMDGVVPEVATLYDVETKGKAVLQPDVPQEDVEGEWFDGVAAEQGKLMTHCFSCFDPLTDRSPS</sequence>
<organism evidence="1 2">
    <name type="scientific">Naganishia onofrii</name>
    <dbReference type="NCBI Taxonomy" id="1851511"/>
    <lineage>
        <taxon>Eukaryota</taxon>
        <taxon>Fungi</taxon>
        <taxon>Dikarya</taxon>
        <taxon>Basidiomycota</taxon>
        <taxon>Agaricomycotina</taxon>
        <taxon>Tremellomycetes</taxon>
        <taxon>Filobasidiales</taxon>
        <taxon>Filobasidiaceae</taxon>
        <taxon>Naganishia</taxon>
    </lineage>
</organism>
<evidence type="ECO:0000313" key="2">
    <source>
        <dbReference type="Proteomes" id="UP001234202"/>
    </source>
</evidence>
<comment type="caution">
    <text evidence="1">The sequence shown here is derived from an EMBL/GenBank/DDBJ whole genome shotgun (WGS) entry which is preliminary data.</text>
</comment>
<accession>A0ACC2XRK2</accession>